<evidence type="ECO:0000256" key="2">
    <source>
        <dbReference type="ARBA" id="ARBA00005992"/>
    </source>
</evidence>
<keyword evidence="5 7" id="KW-0573">Peptidoglycan synthesis</keyword>
<feature type="domain" description="L,D-TPase catalytic" evidence="8">
    <location>
        <begin position="190"/>
        <end position="384"/>
    </location>
</feature>
<dbReference type="Proteomes" id="UP001597237">
    <property type="component" value="Unassembled WGS sequence"/>
</dbReference>
<dbReference type="InterPro" id="IPR005490">
    <property type="entry name" value="LD_TPept_cat_dom"/>
</dbReference>
<reference evidence="10" key="1">
    <citation type="journal article" date="2019" name="Int. J. Syst. Evol. Microbiol.">
        <title>The Global Catalogue of Microorganisms (GCM) 10K type strain sequencing project: providing services to taxonomists for standard genome sequencing and annotation.</title>
        <authorList>
            <consortium name="The Broad Institute Genomics Platform"/>
            <consortium name="The Broad Institute Genome Sequencing Center for Infectious Disease"/>
            <person name="Wu L."/>
            <person name="Ma J."/>
        </authorList>
    </citation>
    <scope>NUCLEOTIDE SEQUENCE [LARGE SCALE GENOMIC DNA]</scope>
    <source>
        <strain evidence="10">DFY28</strain>
    </source>
</reference>
<dbReference type="Gene3D" id="2.40.440.10">
    <property type="entry name" value="L,D-transpeptidase catalytic domain-like"/>
    <property type="match status" value="1"/>
</dbReference>
<gene>
    <name evidence="9" type="ORF">ACFSC0_01125</name>
</gene>
<keyword evidence="6 7" id="KW-0961">Cell wall biogenesis/degradation</keyword>
<dbReference type="EMBL" id="JBHUEY010000001">
    <property type="protein sequence ID" value="MFD1781982.1"/>
    <property type="molecule type" value="Genomic_DNA"/>
</dbReference>
<feature type="active site" description="Nucleophile" evidence="7">
    <location>
        <position position="345"/>
    </location>
</feature>
<evidence type="ECO:0000256" key="4">
    <source>
        <dbReference type="ARBA" id="ARBA00022960"/>
    </source>
</evidence>
<dbReference type="Pfam" id="PF03734">
    <property type="entry name" value="YkuD"/>
    <property type="match status" value="1"/>
</dbReference>
<feature type="active site" description="Proton donor/acceptor" evidence="7">
    <location>
        <position position="326"/>
    </location>
</feature>
<evidence type="ECO:0000313" key="9">
    <source>
        <dbReference type="EMBL" id="MFD1781982.1"/>
    </source>
</evidence>
<dbReference type="PROSITE" id="PS52029">
    <property type="entry name" value="LD_TPASE"/>
    <property type="match status" value="1"/>
</dbReference>
<evidence type="ECO:0000256" key="3">
    <source>
        <dbReference type="ARBA" id="ARBA00022679"/>
    </source>
</evidence>
<evidence type="ECO:0000256" key="6">
    <source>
        <dbReference type="ARBA" id="ARBA00023316"/>
    </source>
</evidence>
<dbReference type="RefSeq" id="WP_377281186.1">
    <property type="nucleotide sequence ID" value="NZ_JBHRSI010000003.1"/>
</dbReference>
<accession>A0ABW4MVJ7</accession>
<dbReference type="InterPro" id="IPR045380">
    <property type="entry name" value="LD_TPept_scaffold_dom"/>
</dbReference>
<comment type="similarity">
    <text evidence="2">Belongs to the YkuD family.</text>
</comment>
<keyword evidence="3" id="KW-0808">Transferase</keyword>
<protein>
    <submittedName>
        <fullName evidence="9">L,D-transpeptidase family protein</fullName>
    </submittedName>
</protein>
<dbReference type="PANTHER" id="PTHR41533:SF2">
    <property type="entry name" value="BLR7131 PROTEIN"/>
    <property type="match status" value="1"/>
</dbReference>
<evidence type="ECO:0000256" key="5">
    <source>
        <dbReference type="ARBA" id="ARBA00022984"/>
    </source>
</evidence>
<comment type="pathway">
    <text evidence="1 7">Cell wall biogenesis; peptidoglycan biosynthesis.</text>
</comment>
<sequence>MRAELARAGLDELAAFYEARDWRPLWLKGRAVRPEARTLISLVGGAAADGLEPDDYQPGGLARTVAGAASRDPVALARAEIALSSAFAGYVRDLRTSPAAARMVFTDPALRPPATEPSAILAEAAQAQDLAAHLSAVRRMNPLYAQLRAALADLRSGRLSVPAGERDRYESLLLANMARARQIPADPGRRFIVVDAASAQLFLYEDGHLRETMEVVVGKPRYATPMMAGVIRYAVYNPYWNIPVDLVRDDFARRVLRHGVGALEAERLEVLSDWSDQARPVDPASVDWTAVAAGRELLRVRQKPGGDNMMGQVKLMLPNELGIYLHDTPHRWAFEARERTFSSGCVRLERAMPLARRLLGPAAPAALPPDPEHRVDLPEPVPVFITYFTAWPTPGGVEVRADPYGRDAPLLAALEADKARRLAAVSPHARLCALMGTKLSRSDWRTRG</sequence>
<evidence type="ECO:0000256" key="1">
    <source>
        <dbReference type="ARBA" id="ARBA00004752"/>
    </source>
</evidence>
<organism evidence="9 10">
    <name type="scientific">Phenylobacterium terrae</name>
    <dbReference type="NCBI Taxonomy" id="2665495"/>
    <lineage>
        <taxon>Bacteria</taxon>
        <taxon>Pseudomonadati</taxon>
        <taxon>Pseudomonadota</taxon>
        <taxon>Alphaproteobacteria</taxon>
        <taxon>Caulobacterales</taxon>
        <taxon>Caulobacteraceae</taxon>
        <taxon>Phenylobacterium</taxon>
    </lineage>
</organism>
<dbReference type="CDD" id="cd16913">
    <property type="entry name" value="YkuD_like"/>
    <property type="match status" value="1"/>
</dbReference>
<evidence type="ECO:0000313" key="10">
    <source>
        <dbReference type="Proteomes" id="UP001597237"/>
    </source>
</evidence>
<dbReference type="PANTHER" id="PTHR41533">
    <property type="entry name" value="L,D-TRANSPEPTIDASE HI_1667-RELATED"/>
    <property type="match status" value="1"/>
</dbReference>
<comment type="caution">
    <text evidence="9">The sequence shown here is derived from an EMBL/GenBank/DDBJ whole genome shotgun (WGS) entry which is preliminary data.</text>
</comment>
<evidence type="ECO:0000259" key="8">
    <source>
        <dbReference type="PROSITE" id="PS52029"/>
    </source>
</evidence>
<dbReference type="InterPro" id="IPR038063">
    <property type="entry name" value="Transpep_catalytic_dom"/>
</dbReference>
<keyword evidence="10" id="KW-1185">Reference proteome</keyword>
<keyword evidence="4 7" id="KW-0133">Cell shape</keyword>
<evidence type="ECO:0000256" key="7">
    <source>
        <dbReference type="PROSITE-ProRule" id="PRU01373"/>
    </source>
</evidence>
<name>A0ABW4MVJ7_9CAUL</name>
<dbReference type="SUPFAM" id="SSF141523">
    <property type="entry name" value="L,D-transpeptidase catalytic domain-like"/>
    <property type="match status" value="1"/>
</dbReference>
<dbReference type="InterPro" id="IPR052905">
    <property type="entry name" value="LD-transpeptidase_YkuD-like"/>
</dbReference>
<proteinExistence type="inferred from homology"/>
<dbReference type="Pfam" id="PF20142">
    <property type="entry name" value="Scaffold"/>
    <property type="match status" value="1"/>
</dbReference>